<evidence type="ECO:0000256" key="6">
    <source>
        <dbReference type="SAM" id="Phobius"/>
    </source>
</evidence>
<dbReference type="Proteomes" id="UP000191055">
    <property type="component" value="Unassembled WGS sequence"/>
</dbReference>
<keyword evidence="5 6" id="KW-0472">Membrane</keyword>
<evidence type="ECO:0000313" key="7">
    <source>
        <dbReference type="EMBL" id="SKC23665.1"/>
    </source>
</evidence>
<dbReference type="GO" id="GO:0005886">
    <property type="term" value="C:plasma membrane"/>
    <property type="evidence" value="ECO:0007669"/>
    <property type="project" value="UniProtKB-SubCell"/>
</dbReference>
<dbReference type="OrthoDB" id="9784202at2"/>
<dbReference type="AlphaFoldDB" id="A0A1T5HSJ4"/>
<dbReference type="InterPro" id="IPR001123">
    <property type="entry name" value="LeuE-type"/>
</dbReference>
<evidence type="ECO:0000256" key="3">
    <source>
        <dbReference type="ARBA" id="ARBA00022692"/>
    </source>
</evidence>
<evidence type="ECO:0000313" key="8">
    <source>
        <dbReference type="Proteomes" id="UP000191055"/>
    </source>
</evidence>
<feature type="transmembrane region" description="Helical" evidence="6">
    <location>
        <begin position="184"/>
        <end position="204"/>
    </location>
</feature>
<accession>A0A1T5HSJ4</accession>
<reference evidence="7 8" key="1">
    <citation type="submission" date="2017-02" db="EMBL/GenBank/DDBJ databases">
        <authorList>
            <person name="Peterson S.W."/>
        </authorList>
    </citation>
    <scope>NUCLEOTIDE SEQUENCE [LARGE SCALE GENOMIC DNA]</scope>
    <source>
        <strain evidence="7 8">DSM 24412</strain>
    </source>
</reference>
<dbReference type="PANTHER" id="PTHR38825:SF1">
    <property type="entry name" value="TRANSPORTER, LYSE FAMILY"/>
    <property type="match status" value="1"/>
</dbReference>
<feature type="transmembrane region" description="Helical" evidence="6">
    <location>
        <begin position="145"/>
        <end position="164"/>
    </location>
</feature>
<feature type="transmembrane region" description="Helical" evidence="6">
    <location>
        <begin position="72"/>
        <end position="93"/>
    </location>
</feature>
<dbReference type="GO" id="GO:0006865">
    <property type="term" value="P:amino acid transport"/>
    <property type="evidence" value="ECO:0007669"/>
    <property type="project" value="InterPro"/>
</dbReference>
<feature type="transmembrane region" description="Helical" evidence="6">
    <location>
        <begin position="44"/>
        <end position="65"/>
    </location>
</feature>
<keyword evidence="2" id="KW-1003">Cell membrane</keyword>
<organism evidence="7 8">
    <name type="scientific">Alkalitalea saponilacus</name>
    <dbReference type="NCBI Taxonomy" id="889453"/>
    <lineage>
        <taxon>Bacteria</taxon>
        <taxon>Pseudomonadati</taxon>
        <taxon>Bacteroidota</taxon>
        <taxon>Bacteroidia</taxon>
        <taxon>Marinilabiliales</taxon>
        <taxon>Marinilabiliaceae</taxon>
        <taxon>Alkalitalea</taxon>
    </lineage>
</organism>
<dbReference type="KEGG" id="asx:CDL62_00485"/>
<evidence type="ECO:0000256" key="1">
    <source>
        <dbReference type="ARBA" id="ARBA00004651"/>
    </source>
</evidence>
<evidence type="ECO:0000256" key="5">
    <source>
        <dbReference type="ARBA" id="ARBA00023136"/>
    </source>
</evidence>
<feature type="transmembrane region" description="Helical" evidence="6">
    <location>
        <begin position="113"/>
        <end position="133"/>
    </location>
</feature>
<gene>
    <name evidence="7" type="ORF">SAMN03080601_02946</name>
</gene>
<dbReference type="RefSeq" id="WP_079558628.1">
    <property type="nucleotide sequence ID" value="NZ_CP021904.1"/>
</dbReference>
<dbReference type="PANTHER" id="PTHR38825">
    <property type="entry name" value="LYSINE EXPORTER PROTEIN (LYSE/YGGA)"/>
    <property type="match status" value="1"/>
</dbReference>
<keyword evidence="4 6" id="KW-1133">Transmembrane helix</keyword>
<proteinExistence type="predicted"/>
<sequence>MLTSLATIFFTSLIIAFSGAMMPGPLLTVTISESSKRGAMAGPLLITGHAILELLLITGLLLGLAPVLKHDLFFLISALLGGSIMFWMAWGMFRSLPTLSVNTQEGTERKGNLLITGALMSLANPYWIIWWATIGIGYIFYSQTFGLPGIVFFFLGHITGDYIWYTAISTAVSKGKKLFTDQVYRILIGICGTFLVGFAVYLIMTAANNNF</sequence>
<dbReference type="Pfam" id="PF01810">
    <property type="entry name" value="LysE"/>
    <property type="match status" value="1"/>
</dbReference>
<comment type="subcellular location">
    <subcellularLocation>
        <location evidence="1">Cell membrane</location>
        <topology evidence="1">Multi-pass membrane protein</topology>
    </subcellularLocation>
</comment>
<evidence type="ECO:0000256" key="2">
    <source>
        <dbReference type="ARBA" id="ARBA00022475"/>
    </source>
</evidence>
<evidence type="ECO:0000256" key="4">
    <source>
        <dbReference type="ARBA" id="ARBA00022989"/>
    </source>
</evidence>
<keyword evidence="3 6" id="KW-0812">Transmembrane</keyword>
<name>A0A1T5HSJ4_9BACT</name>
<dbReference type="EMBL" id="FUYV01000019">
    <property type="protein sequence ID" value="SKC23665.1"/>
    <property type="molecule type" value="Genomic_DNA"/>
</dbReference>
<keyword evidence="8" id="KW-1185">Reference proteome</keyword>
<protein>
    <submittedName>
        <fullName evidence="7">Threonine/homoserine/homoserine lactone efflux protein</fullName>
    </submittedName>
</protein>